<dbReference type="Pfam" id="PF00903">
    <property type="entry name" value="Glyoxalase"/>
    <property type="match status" value="1"/>
</dbReference>
<organism evidence="2 3">
    <name type="scientific">Falsiroseomonas selenitidurans</name>
    <dbReference type="NCBI Taxonomy" id="2716335"/>
    <lineage>
        <taxon>Bacteria</taxon>
        <taxon>Pseudomonadati</taxon>
        <taxon>Pseudomonadota</taxon>
        <taxon>Alphaproteobacteria</taxon>
        <taxon>Acetobacterales</taxon>
        <taxon>Roseomonadaceae</taxon>
        <taxon>Falsiroseomonas</taxon>
    </lineage>
</organism>
<reference evidence="2 3" key="1">
    <citation type="submission" date="2020-03" db="EMBL/GenBank/DDBJ databases">
        <title>Roseomonas selenitidurans sp. nov. isolated from urban soil.</title>
        <authorList>
            <person name="Liu H."/>
        </authorList>
    </citation>
    <scope>NUCLEOTIDE SEQUENCE [LARGE SCALE GENOMIC DNA]</scope>
    <source>
        <strain evidence="2 3">BU-1</strain>
    </source>
</reference>
<protein>
    <submittedName>
        <fullName evidence="2">VOC family protein</fullName>
    </submittedName>
</protein>
<dbReference type="InterPro" id="IPR037523">
    <property type="entry name" value="VOC_core"/>
</dbReference>
<dbReference type="RefSeq" id="WP_168033426.1">
    <property type="nucleotide sequence ID" value="NZ_JAAVNE010000033.1"/>
</dbReference>
<evidence type="ECO:0000259" key="1">
    <source>
        <dbReference type="PROSITE" id="PS51819"/>
    </source>
</evidence>
<proteinExistence type="predicted"/>
<dbReference type="Proteomes" id="UP000787635">
    <property type="component" value="Unassembled WGS sequence"/>
</dbReference>
<dbReference type="EMBL" id="JAAVNE010000033">
    <property type="protein sequence ID" value="NKC32863.1"/>
    <property type="molecule type" value="Genomic_DNA"/>
</dbReference>
<sequence>MKPSGAITFFYYAELAPVIPFYEQVMGFELLQDQGMARLYRIAPGSHFGIVDGNKGHLRHQPRSAALLTVLVPDVAAWHARLAAAGAPRLGPVQRNAHLEHFFLEDPGGYAIEVQRFLDPAVAARFA</sequence>
<dbReference type="PROSITE" id="PS51819">
    <property type="entry name" value="VOC"/>
    <property type="match status" value="1"/>
</dbReference>
<dbReference type="SUPFAM" id="SSF54593">
    <property type="entry name" value="Glyoxalase/Bleomycin resistance protein/Dihydroxybiphenyl dioxygenase"/>
    <property type="match status" value="1"/>
</dbReference>
<dbReference type="Gene3D" id="3.10.180.10">
    <property type="entry name" value="2,3-Dihydroxybiphenyl 1,2-Dioxygenase, domain 1"/>
    <property type="match status" value="1"/>
</dbReference>
<gene>
    <name evidence="2" type="ORF">HEQ75_18505</name>
</gene>
<evidence type="ECO:0000313" key="2">
    <source>
        <dbReference type="EMBL" id="NKC32863.1"/>
    </source>
</evidence>
<evidence type="ECO:0000313" key="3">
    <source>
        <dbReference type="Proteomes" id="UP000787635"/>
    </source>
</evidence>
<keyword evidence="3" id="KW-1185">Reference proteome</keyword>
<dbReference type="CDD" id="cd06587">
    <property type="entry name" value="VOC"/>
    <property type="match status" value="1"/>
</dbReference>
<feature type="domain" description="VOC" evidence="1">
    <location>
        <begin position="3"/>
        <end position="117"/>
    </location>
</feature>
<accession>A0ABX1E7W4</accession>
<dbReference type="InterPro" id="IPR029068">
    <property type="entry name" value="Glyas_Bleomycin-R_OHBP_Dase"/>
</dbReference>
<comment type="caution">
    <text evidence="2">The sequence shown here is derived from an EMBL/GenBank/DDBJ whole genome shotgun (WGS) entry which is preliminary data.</text>
</comment>
<dbReference type="InterPro" id="IPR004360">
    <property type="entry name" value="Glyas_Fos-R_dOase_dom"/>
</dbReference>
<name>A0ABX1E7W4_9PROT</name>